<name>A0AAD9L1Q0_RIDPI</name>
<evidence type="ECO:0000313" key="3">
    <source>
        <dbReference type="Proteomes" id="UP001209878"/>
    </source>
</evidence>
<comment type="caution">
    <text evidence="2">The sequence shown here is derived from an EMBL/GenBank/DDBJ whole genome shotgun (WGS) entry which is preliminary data.</text>
</comment>
<organism evidence="2 3">
    <name type="scientific">Ridgeia piscesae</name>
    <name type="common">Tubeworm</name>
    <dbReference type="NCBI Taxonomy" id="27915"/>
    <lineage>
        <taxon>Eukaryota</taxon>
        <taxon>Metazoa</taxon>
        <taxon>Spiralia</taxon>
        <taxon>Lophotrochozoa</taxon>
        <taxon>Annelida</taxon>
        <taxon>Polychaeta</taxon>
        <taxon>Sedentaria</taxon>
        <taxon>Canalipalpata</taxon>
        <taxon>Sabellida</taxon>
        <taxon>Siboglinidae</taxon>
        <taxon>Ridgeia</taxon>
    </lineage>
</organism>
<keyword evidence="3" id="KW-1185">Reference proteome</keyword>
<gene>
    <name evidence="2" type="ORF">NP493_399g02008</name>
</gene>
<proteinExistence type="predicted"/>
<protein>
    <recommendedName>
        <fullName evidence="1">Band 7 domain-containing protein</fullName>
    </recommendedName>
</protein>
<dbReference type="InterPro" id="IPR001107">
    <property type="entry name" value="Band_7"/>
</dbReference>
<dbReference type="AlphaFoldDB" id="A0AAD9L1Q0"/>
<dbReference type="Pfam" id="PF01145">
    <property type="entry name" value="Band_7"/>
    <property type="match status" value="1"/>
</dbReference>
<dbReference type="EMBL" id="JAODUO010000399">
    <property type="protein sequence ID" value="KAK2181431.1"/>
    <property type="molecule type" value="Genomic_DNA"/>
</dbReference>
<dbReference type="Proteomes" id="UP001209878">
    <property type="component" value="Unassembled WGS sequence"/>
</dbReference>
<feature type="domain" description="Band 7" evidence="1">
    <location>
        <begin position="46"/>
        <end position="208"/>
    </location>
</feature>
<accession>A0AAD9L1Q0</accession>
<evidence type="ECO:0000313" key="2">
    <source>
        <dbReference type="EMBL" id="KAK2181431.1"/>
    </source>
</evidence>
<sequence length="363" mass="42442">MIGCHRRWYLMSKVKDELKKVHNEPSVHFLNPLDHEDIKVHPAISLDANEVLVVYGLDPDTHKVTRYLRNGPTLYIPQANEWLHEFHWHGTDPKNKTRMIEGSRVFTRLQVIPDQFYYNVDEVRTADDALMRIKLMIFYEVKDINHMLNTTQDPIADFINCVSADVVAFVSKLSYTEFIERSAELNDLSNYPLLLDRCKMIGYEVSKVVFRGYYASEQLQRMHDGAIEARVKLKLEFESEEQAESLIDMNIKNDQERAALEQRLELEDLNHRQSIERCEHEHNVALMKQQHVEAMCRRQKQQQARLVMKQLVDEQRTAFYDHLVTLGVDLTRYLLSQHPQPSQVIRVVGTGDSAATNLHVHHN</sequence>
<reference evidence="2" key="1">
    <citation type="journal article" date="2023" name="Mol. Biol. Evol.">
        <title>Third-Generation Sequencing Reveals the Adaptive Role of the Epigenome in Three Deep-Sea Polychaetes.</title>
        <authorList>
            <person name="Perez M."/>
            <person name="Aroh O."/>
            <person name="Sun Y."/>
            <person name="Lan Y."/>
            <person name="Juniper S.K."/>
            <person name="Young C.R."/>
            <person name="Angers B."/>
            <person name="Qian P.Y."/>
        </authorList>
    </citation>
    <scope>NUCLEOTIDE SEQUENCE</scope>
    <source>
        <strain evidence="2">R07B-5</strain>
    </source>
</reference>
<evidence type="ECO:0000259" key="1">
    <source>
        <dbReference type="Pfam" id="PF01145"/>
    </source>
</evidence>